<dbReference type="InterPro" id="IPR000187">
    <property type="entry name" value="CRF"/>
</dbReference>
<gene>
    <name evidence="7" type="primary">LOC111083055</name>
</gene>
<evidence type="ECO:0000256" key="1">
    <source>
        <dbReference type="ARBA" id="ARBA00004613"/>
    </source>
</evidence>
<evidence type="ECO:0000256" key="4">
    <source>
        <dbReference type="SAM" id="MobiDB-lite"/>
    </source>
</evidence>
<proteinExistence type="predicted"/>
<accession>A0ABM1RUD0</accession>
<feature type="domain" description="Corticotropin-releasing factor" evidence="5">
    <location>
        <begin position="122"/>
        <end position="165"/>
    </location>
</feature>
<organism evidence="6 7">
    <name type="scientific">Limulus polyphemus</name>
    <name type="common">Atlantic horseshoe crab</name>
    <dbReference type="NCBI Taxonomy" id="6850"/>
    <lineage>
        <taxon>Eukaryota</taxon>
        <taxon>Metazoa</taxon>
        <taxon>Ecdysozoa</taxon>
        <taxon>Arthropoda</taxon>
        <taxon>Chelicerata</taxon>
        <taxon>Merostomata</taxon>
        <taxon>Xiphosura</taxon>
        <taxon>Limulidae</taxon>
        <taxon>Limulus</taxon>
    </lineage>
</organism>
<dbReference type="GeneID" id="111083055"/>
<dbReference type="Pfam" id="PF00473">
    <property type="entry name" value="CRF"/>
    <property type="match status" value="1"/>
</dbReference>
<protein>
    <submittedName>
        <fullName evidence="7">Uncharacterized protein LOC111083055</fullName>
    </submittedName>
</protein>
<keyword evidence="2" id="KW-0964">Secreted</keyword>
<keyword evidence="6" id="KW-1185">Reference proteome</keyword>
<name>A0ABM1RUD0_LIMPO</name>
<feature type="region of interest" description="Disordered" evidence="4">
    <location>
        <begin position="1"/>
        <end position="67"/>
    </location>
</feature>
<dbReference type="Proteomes" id="UP000694941">
    <property type="component" value="Unplaced"/>
</dbReference>
<comment type="subcellular location">
    <subcellularLocation>
        <location evidence="1">Secreted</location>
    </subcellularLocation>
</comment>
<dbReference type="SMART" id="SM00039">
    <property type="entry name" value="CRF"/>
    <property type="match status" value="1"/>
</dbReference>
<dbReference type="RefSeq" id="XP_022234985.1">
    <property type="nucleotide sequence ID" value="XM_022379277.1"/>
</dbReference>
<evidence type="ECO:0000256" key="2">
    <source>
        <dbReference type="ARBA" id="ARBA00022525"/>
    </source>
</evidence>
<evidence type="ECO:0000259" key="5">
    <source>
        <dbReference type="SMART" id="SM00039"/>
    </source>
</evidence>
<keyword evidence="3" id="KW-0372">Hormone</keyword>
<evidence type="ECO:0000256" key="3">
    <source>
        <dbReference type="ARBA" id="ARBA00022702"/>
    </source>
</evidence>
<reference evidence="7" key="1">
    <citation type="submission" date="2025-08" db="UniProtKB">
        <authorList>
            <consortium name="RefSeq"/>
        </authorList>
    </citation>
    <scope>IDENTIFICATION</scope>
    <source>
        <tissue evidence="7">Muscle</tissue>
    </source>
</reference>
<evidence type="ECO:0000313" key="7">
    <source>
        <dbReference type="RefSeq" id="XP_022234985.1"/>
    </source>
</evidence>
<sequence length="173" mass="19926">MVSETESDDHDGFPTGSLPYHNNHSNGFNDRLTEERDQYSRPSKLDPLMRNSPTTARESFNRSYLPKNKANDEQFRYHFDDLVKSQQAPQHKTQISVRIQEQMGKTETAAISGSDVTPKRGNRPSLSIVSPLDVLSQRLMLEMTRRKMKQNQYQIMANAKLLKNLGKRKALLY</sequence>
<evidence type="ECO:0000313" key="6">
    <source>
        <dbReference type="Proteomes" id="UP000694941"/>
    </source>
</evidence>
<feature type="compositionally biased region" description="Polar residues" evidence="4">
    <location>
        <begin position="51"/>
        <end position="62"/>
    </location>
</feature>